<dbReference type="AlphaFoldDB" id="A0A8H6YR10"/>
<evidence type="ECO:0000313" key="4">
    <source>
        <dbReference type="EMBL" id="KAF7365658.1"/>
    </source>
</evidence>
<reference evidence="4" key="1">
    <citation type="submission" date="2020-05" db="EMBL/GenBank/DDBJ databases">
        <title>Mycena genomes resolve the evolution of fungal bioluminescence.</title>
        <authorList>
            <person name="Tsai I.J."/>
        </authorList>
    </citation>
    <scope>NUCLEOTIDE SEQUENCE</scope>
    <source>
        <strain evidence="4">CCC161011</strain>
    </source>
</reference>
<evidence type="ECO:0000256" key="1">
    <source>
        <dbReference type="SAM" id="MobiDB-lite"/>
    </source>
</evidence>
<evidence type="ECO:0000256" key="3">
    <source>
        <dbReference type="SAM" id="SignalP"/>
    </source>
</evidence>
<feature type="compositionally biased region" description="Basic and acidic residues" evidence="1">
    <location>
        <begin position="285"/>
        <end position="297"/>
    </location>
</feature>
<keyword evidence="2" id="KW-0472">Membrane</keyword>
<name>A0A8H6YR10_9AGAR</name>
<keyword evidence="3" id="KW-0732">Signal</keyword>
<feature type="signal peptide" evidence="3">
    <location>
        <begin position="1"/>
        <end position="23"/>
    </location>
</feature>
<proteinExistence type="predicted"/>
<dbReference type="OrthoDB" id="3266934at2759"/>
<protein>
    <submittedName>
        <fullName evidence="4">Uncharacterized protein</fullName>
    </submittedName>
</protein>
<dbReference type="Proteomes" id="UP000620124">
    <property type="component" value="Unassembled WGS sequence"/>
</dbReference>
<dbReference type="EMBL" id="JACAZI010000003">
    <property type="protein sequence ID" value="KAF7365658.1"/>
    <property type="molecule type" value="Genomic_DNA"/>
</dbReference>
<feature type="transmembrane region" description="Helical" evidence="2">
    <location>
        <begin position="185"/>
        <end position="211"/>
    </location>
</feature>
<keyword evidence="2" id="KW-0812">Transmembrane</keyword>
<accession>A0A8H6YR10</accession>
<feature type="region of interest" description="Disordered" evidence="1">
    <location>
        <begin position="156"/>
        <end position="182"/>
    </location>
</feature>
<feature type="region of interest" description="Disordered" evidence="1">
    <location>
        <begin position="285"/>
        <end position="310"/>
    </location>
</feature>
<feature type="chain" id="PRO_5034257600" evidence="3">
    <location>
        <begin position="24"/>
        <end position="385"/>
    </location>
</feature>
<sequence length="385" mass="40703">MLKMWGAVLCIVAVHVNRHVVRAATASRRSASSPSGLSPSFVFNPIAEMTTCKPAVITWTYNGGELQLTLSITSIVATSGGDQSLTEPVTGTPIDPSQLEGTYTWPMVNVAQGWYHITGNFPSAGFVESASFYVLNGTDTSCLRAGAVSIASSATSNTWSSTSAGPSGTSVSSSTAPNSSPKSKLYRGAIAGGALGGLFTLALGAVILLVLRRRSRVLPALARIDSPIIPFPVTRQTSLGHDRHVSLAPSNSGKVVLALDRPISPAVVRSQEALFTKLARMQDEMRARERRDREGPADTRVGGSRTEEEDAACVLSGSSGIPIDPGPGSSNTEEVHFDEADIARMSTPDLARQLHAMARRVASMEARMQTHGISDEQPPDYTAQL</sequence>
<evidence type="ECO:0000256" key="2">
    <source>
        <dbReference type="SAM" id="Phobius"/>
    </source>
</evidence>
<comment type="caution">
    <text evidence="4">The sequence shown here is derived from an EMBL/GenBank/DDBJ whole genome shotgun (WGS) entry which is preliminary data.</text>
</comment>
<keyword evidence="2" id="KW-1133">Transmembrane helix</keyword>
<evidence type="ECO:0000313" key="5">
    <source>
        <dbReference type="Proteomes" id="UP000620124"/>
    </source>
</evidence>
<gene>
    <name evidence="4" type="ORF">MVEN_00439400</name>
</gene>
<keyword evidence="5" id="KW-1185">Reference proteome</keyword>
<organism evidence="4 5">
    <name type="scientific">Mycena venus</name>
    <dbReference type="NCBI Taxonomy" id="2733690"/>
    <lineage>
        <taxon>Eukaryota</taxon>
        <taxon>Fungi</taxon>
        <taxon>Dikarya</taxon>
        <taxon>Basidiomycota</taxon>
        <taxon>Agaricomycotina</taxon>
        <taxon>Agaricomycetes</taxon>
        <taxon>Agaricomycetidae</taxon>
        <taxon>Agaricales</taxon>
        <taxon>Marasmiineae</taxon>
        <taxon>Mycenaceae</taxon>
        <taxon>Mycena</taxon>
    </lineage>
</organism>